<accession>A0A932M0D9</accession>
<comment type="caution">
    <text evidence="1">The sequence shown here is derived from an EMBL/GenBank/DDBJ whole genome shotgun (WGS) entry which is preliminary data.</text>
</comment>
<name>A0A932M0D9_UNCTE</name>
<sequence length="69" mass="8134">MKCERCLGPMVSERVLYQGRVFHMWKCLMCGDLIDWIILLNRSDPSLVEEALNEKSEEMFQEEVRSHCA</sequence>
<evidence type="ECO:0000313" key="1">
    <source>
        <dbReference type="EMBL" id="MBI3014604.1"/>
    </source>
</evidence>
<evidence type="ECO:0000313" key="2">
    <source>
        <dbReference type="Proteomes" id="UP000741360"/>
    </source>
</evidence>
<dbReference type="EMBL" id="JACPSX010000106">
    <property type="protein sequence ID" value="MBI3014604.1"/>
    <property type="molecule type" value="Genomic_DNA"/>
</dbReference>
<dbReference type="AlphaFoldDB" id="A0A932M0D9"/>
<proteinExistence type="predicted"/>
<gene>
    <name evidence="1" type="ORF">HYY65_06010</name>
</gene>
<protein>
    <submittedName>
        <fullName evidence="1">Uncharacterized protein</fullName>
    </submittedName>
</protein>
<organism evidence="1 2">
    <name type="scientific">Tectimicrobiota bacterium</name>
    <dbReference type="NCBI Taxonomy" id="2528274"/>
    <lineage>
        <taxon>Bacteria</taxon>
        <taxon>Pseudomonadati</taxon>
        <taxon>Nitrospinota/Tectimicrobiota group</taxon>
        <taxon>Candidatus Tectimicrobiota</taxon>
    </lineage>
</organism>
<reference evidence="1" key="1">
    <citation type="submission" date="2020-07" db="EMBL/GenBank/DDBJ databases">
        <title>Huge and variable diversity of episymbiotic CPR bacteria and DPANN archaea in groundwater ecosystems.</title>
        <authorList>
            <person name="He C.Y."/>
            <person name="Keren R."/>
            <person name="Whittaker M."/>
            <person name="Farag I.F."/>
            <person name="Doudna J."/>
            <person name="Cate J.H.D."/>
            <person name="Banfield J.F."/>
        </authorList>
    </citation>
    <scope>NUCLEOTIDE SEQUENCE</scope>
    <source>
        <strain evidence="1">NC_groundwater_717_Ag_S-0.2um_59_8</strain>
    </source>
</reference>
<dbReference type="Proteomes" id="UP000741360">
    <property type="component" value="Unassembled WGS sequence"/>
</dbReference>